<feature type="compositionally biased region" description="Low complexity" evidence="1">
    <location>
        <begin position="254"/>
        <end position="266"/>
    </location>
</feature>
<proteinExistence type="predicted"/>
<organism evidence="2 3">
    <name type="scientific">Endocarpon pusillum</name>
    <dbReference type="NCBI Taxonomy" id="364733"/>
    <lineage>
        <taxon>Eukaryota</taxon>
        <taxon>Fungi</taxon>
        <taxon>Dikarya</taxon>
        <taxon>Ascomycota</taxon>
        <taxon>Pezizomycotina</taxon>
        <taxon>Eurotiomycetes</taxon>
        <taxon>Chaetothyriomycetidae</taxon>
        <taxon>Verrucariales</taxon>
        <taxon>Verrucariaceae</taxon>
        <taxon>Endocarpon</taxon>
    </lineage>
</organism>
<comment type="caution">
    <text evidence="2">The sequence shown here is derived from an EMBL/GenBank/DDBJ whole genome shotgun (WGS) entry which is preliminary data.</text>
</comment>
<dbReference type="Proteomes" id="UP000606974">
    <property type="component" value="Unassembled WGS sequence"/>
</dbReference>
<gene>
    <name evidence="2" type="ORF">GJ744_005463</name>
</gene>
<accession>A0A8H7A5M9</accession>
<evidence type="ECO:0000313" key="2">
    <source>
        <dbReference type="EMBL" id="KAF7502598.1"/>
    </source>
</evidence>
<keyword evidence="3" id="KW-1185">Reference proteome</keyword>
<dbReference type="Gene3D" id="2.170.270.10">
    <property type="entry name" value="SET domain"/>
    <property type="match status" value="1"/>
</dbReference>
<dbReference type="SUPFAM" id="SSF82199">
    <property type="entry name" value="SET domain"/>
    <property type="match status" value="2"/>
</dbReference>
<dbReference type="InterPro" id="IPR046341">
    <property type="entry name" value="SET_dom_sf"/>
</dbReference>
<evidence type="ECO:0000256" key="1">
    <source>
        <dbReference type="SAM" id="MobiDB-lite"/>
    </source>
</evidence>
<protein>
    <recommendedName>
        <fullName evidence="4">SET domain-containing protein</fullName>
    </recommendedName>
</protein>
<feature type="region of interest" description="Disordered" evidence="1">
    <location>
        <begin position="242"/>
        <end position="266"/>
    </location>
</feature>
<dbReference type="GO" id="GO:0005634">
    <property type="term" value="C:nucleus"/>
    <property type="evidence" value="ECO:0007669"/>
    <property type="project" value="TreeGrafter"/>
</dbReference>
<dbReference type="PANTHER" id="PTHR12197:SF273">
    <property type="entry name" value="MYND-TYPE ZINC FINGER PROTEIN SAMB"/>
    <property type="match status" value="1"/>
</dbReference>
<dbReference type="PANTHER" id="PTHR12197">
    <property type="entry name" value="HISTONE-LYSINE N-METHYLTRANSFERASE SMYD"/>
    <property type="match status" value="1"/>
</dbReference>
<sequence length="598" mass="67277">MRLSEFLHQCQNLQVDRKLDFLHSERQRLNSNLLQREPLNFQHYLHRAAIHYGLGYSDLAAGDAYKALTLLETYFDSDFSDFHPELRDGAGEIVSWPKDDQAINDARKELAECLRCLVLALIDLKCLRDAYNYLLQLEKLVEEGQFLANHECQELRDLISRANYSRGMKTAMNGQSAEKRIEPVRLRNSGFARREIYKWNNHEPERSSLATRNALNKMLDSIAPHLEIRNVELPVLQSSAGTDCVHSPNKTNGSPARSSQQDRSARSLQLGLFAKTDLPASSEILHEPSVLTAVRPLDASLCHNCGVPIPQPSSTTSDCLDGPVCCPSCTDAAVFCSRACLDIAQTKYHSTACGNDFIDPLGRDETSTKPSEDLYFLLLARAFSMSHSQNTHPLELPETKYLCGIFTTSSPSEPSTSDPSAERTLPFTFHHNIVLPFRLLSILSESHLELSPFSPVRLEWYDTWVSQTLYAKFRGVASARQSTWDGKPEVAAVHPFWCLANHSCSPNVEWGWDGGRERVFRVRARPVPWGKGQDVAEDGDGENGNDLKGTWQGVRAGEEILTHYCDIDLPVKERREYMLGSLGGECMCERCVWEAEQE</sequence>
<name>A0A8H7A5M9_9EURO</name>
<evidence type="ECO:0000313" key="3">
    <source>
        <dbReference type="Proteomes" id="UP000606974"/>
    </source>
</evidence>
<reference evidence="2" key="1">
    <citation type="submission" date="2020-02" db="EMBL/GenBank/DDBJ databases">
        <authorList>
            <person name="Palmer J.M."/>
        </authorList>
    </citation>
    <scope>NUCLEOTIDE SEQUENCE</scope>
    <source>
        <strain evidence="2">EPUS1.4</strain>
        <tissue evidence="2">Thallus</tissue>
    </source>
</reference>
<dbReference type="OrthoDB" id="438641at2759"/>
<dbReference type="AlphaFoldDB" id="A0A8H7A5M9"/>
<evidence type="ECO:0008006" key="4">
    <source>
        <dbReference type="Google" id="ProtNLM"/>
    </source>
</evidence>
<dbReference type="InterPro" id="IPR050869">
    <property type="entry name" value="H3K4_H4K5_MeTrfase"/>
</dbReference>
<dbReference type="EMBL" id="JAACFV010000236">
    <property type="protein sequence ID" value="KAF7502598.1"/>
    <property type="molecule type" value="Genomic_DNA"/>
</dbReference>